<dbReference type="Gene3D" id="3.30.420.310">
    <property type="entry name" value="2-keto-3-deoxy-galactonokinase, C-terminal domain"/>
    <property type="match status" value="1"/>
</dbReference>
<organism evidence="1">
    <name type="scientific">Acerihabitans sp. KWT182</name>
    <dbReference type="NCBI Taxonomy" id="3157919"/>
    <lineage>
        <taxon>Bacteria</taxon>
        <taxon>Pseudomonadati</taxon>
        <taxon>Pseudomonadota</taxon>
        <taxon>Gammaproteobacteria</taxon>
        <taxon>Enterobacterales</taxon>
        <taxon>Pectobacteriaceae</taxon>
        <taxon>Acerihabitans</taxon>
    </lineage>
</organism>
<evidence type="ECO:0000313" key="1">
    <source>
        <dbReference type="EMBL" id="XBS69232.1"/>
    </source>
</evidence>
<sequence>MNYIAVDWGTSNFRAMCVKQGRVVRTVRSEKGVARCPRAQLGEVLRQELLRLGEDYDAHLPVILCGMIGSNIGIVDAGYLPLPVSFRDLTARGIPLEHVLPNPVTVRPGICSREEHEICRGEEMQLAGALTLSDARVFAAVGTHSKWITVDPEQKKS</sequence>
<reference evidence="1" key="1">
    <citation type="submission" date="2024-06" db="EMBL/GenBank/DDBJ databases">
        <authorList>
            <person name="Coelho C."/>
            <person name="Bento M."/>
            <person name="Garcia E."/>
            <person name="Camelo A."/>
            <person name="Brandao I."/>
            <person name="Espirito Santo C."/>
            <person name="Trovao J."/>
            <person name="Verissimo A."/>
            <person name="Costa J."/>
            <person name="Tiago I."/>
        </authorList>
    </citation>
    <scope>NUCLEOTIDE SEQUENCE</scope>
    <source>
        <strain evidence="1">KWT182</strain>
    </source>
</reference>
<dbReference type="Gene3D" id="3.30.420.300">
    <property type="entry name" value="2-keto-3-deoxy-galactonokinase, substrate binding domain"/>
    <property type="match status" value="1"/>
</dbReference>
<dbReference type="GO" id="GO:0008671">
    <property type="term" value="F:2-dehydro-3-deoxygalactonokinase activity"/>
    <property type="evidence" value="ECO:0007669"/>
    <property type="project" value="InterPro"/>
</dbReference>
<dbReference type="Pfam" id="PF05035">
    <property type="entry name" value="DGOK"/>
    <property type="match status" value="1"/>
</dbReference>
<dbReference type="EMBL" id="CP157947">
    <property type="protein sequence ID" value="XBS69232.1"/>
    <property type="molecule type" value="Genomic_DNA"/>
</dbReference>
<dbReference type="InterPro" id="IPR042258">
    <property type="entry name" value="DGOK_N"/>
</dbReference>
<protein>
    <submittedName>
        <fullName evidence="1">2-dehydro-3-deoxygalactonokinase</fullName>
    </submittedName>
</protein>
<dbReference type="AlphaFoldDB" id="A0AAU7Q7V0"/>
<dbReference type="GO" id="GO:0034194">
    <property type="term" value="P:D-galactonate catabolic process"/>
    <property type="evidence" value="ECO:0007669"/>
    <property type="project" value="InterPro"/>
</dbReference>
<dbReference type="InterPro" id="IPR007729">
    <property type="entry name" value="DGOK"/>
</dbReference>
<dbReference type="InterPro" id="IPR042257">
    <property type="entry name" value="DGOK_C"/>
</dbReference>
<accession>A0AAU7Q7V0</accession>
<gene>
    <name evidence="1" type="ORF">ABK905_22675</name>
</gene>
<proteinExistence type="predicted"/>
<name>A0AAU7Q7V0_9GAMM</name>